<accession>A0A2R6VY63</accession>
<dbReference type="Proteomes" id="UP000244005">
    <property type="component" value="Unassembled WGS sequence"/>
</dbReference>
<gene>
    <name evidence="1" type="ORF">MARPO_1035s0002</name>
</gene>
<evidence type="ECO:0000313" key="2">
    <source>
        <dbReference type="Proteomes" id="UP000244005"/>
    </source>
</evidence>
<proteinExistence type="predicted"/>
<dbReference type="EMBL" id="KZ773517">
    <property type="protein sequence ID" value="PTQ26543.1"/>
    <property type="molecule type" value="Genomic_DNA"/>
</dbReference>
<dbReference type="Gramene" id="Mp3g24220.1">
    <property type="protein sequence ID" value="Mp3g24220.1.cds1"/>
    <property type="gene ID" value="Mp3g24220"/>
</dbReference>
<evidence type="ECO:0000313" key="1">
    <source>
        <dbReference type="EMBL" id="PTQ26543.1"/>
    </source>
</evidence>
<organism evidence="1 2">
    <name type="scientific">Marchantia polymorpha</name>
    <name type="common">Common liverwort</name>
    <name type="synonym">Marchantia aquatica</name>
    <dbReference type="NCBI Taxonomy" id="3197"/>
    <lineage>
        <taxon>Eukaryota</taxon>
        <taxon>Viridiplantae</taxon>
        <taxon>Streptophyta</taxon>
        <taxon>Embryophyta</taxon>
        <taxon>Marchantiophyta</taxon>
        <taxon>Marchantiopsida</taxon>
        <taxon>Marchantiidae</taxon>
        <taxon>Marchantiales</taxon>
        <taxon>Marchantiaceae</taxon>
        <taxon>Marchantia</taxon>
    </lineage>
</organism>
<name>A0A2R6VY63_MARPO</name>
<keyword evidence="2" id="KW-1185">Reference proteome</keyword>
<protein>
    <submittedName>
        <fullName evidence="1">Uncharacterized protein</fullName>
    </submittedName>
</protein>
<sequence length="67" mass="7677">MRYGLQLLQLCTGHSVAVEIRNIQMSVMDVYCTLLSDVVAERKRKISFCPEFVIQLAITLIMNSKEE</sequence>
<reference evidence="2" key="1">
    <citation type="journal article" date="2017" name="Cell">
        <title>Insights into land plant evolution garnered from the Marchantia polymorpha genome.</title>
        <authorList>
            <person name="Bowman J.L."/>
            <person name="Kohchi T."/>
            <person name="Yamato K.T."/>
            <person name="Jenkins J."/>
            <person name="Shu S."/>
            <person name="Ishizaki K."/>
            <person name="Yamaoka S."/>
            <person name="Nishihama R."/>
            <person name="Nakamura Y."/>
            <person name="Berger F."/>
            <person name="Adam C."/>
            <person name="Aki S.S."/>
            <person name="Althoff F."/>
            <person name="Araki T."/>
            <person name="Arteaga-Vazquez M.A."/>
            <person name="Balasubrmanian S."/>
            <person name="Barry K."/>
            <person name="Bauer D."/>
            <person name="Boehm C.R."/>
            <person name="Briginshaw L."/>
            <person name="Caballero-Perez J."/>
            <person name="Catarino B."/>
            <person name="Chen F."/>
            <person name="Chiyoda S."/>
            <person name="Chovatia M."/>
            <person name="Davies K.M."/>
            <person name="Delmans M."/>
            <person name="Demura T."/>
            <person name="Dierschke T."/>
            <person name="Dolan L."/>
            <person name="Dorantes-Acosta A.E."/>
            <person name="Eklund D.M."/>
            <person name="Florent S.N."/>
            <person name="Flores-Sandoval E."/>
            <person name="Fujiyama A."/>
            <person name="Fukuzawa H."/>
            <person name="Galik B."/>
            <person name="Grimanelli D."/>
            <person name="Grimwood J."/>
            <person name="Grossniklaus U."/>
            <person name="Hamada T."/>
            <person name="Haseloff J."/>
            <person name="Hetherington A.J."/>
            <person name="Higo A."/>
            <person name="Hirakawa Y."/>
            <person name="Hundley H.N."/>
            <person name="Ikeda Y."/>
            <person name="Inoue K."/>
            <person name="Inoue S.I."/>
            <person name="Ishida S."/>
            <person name="Jia Q."/>
            <person name="Kakita M."/>
            <person name="Kanazawa T."/>
            <person name="Kawai Y."/>
            <person name="Kawashima T."/>
            <person name="Kennedy M."/>
            <person name="Kinose K."/>
            <person name="Kinoshita T."/>
            <person name="Kohara Y."/>
            <person name="Koide E."/>
            <person name="Komatsu K."/>
            <person name="Kopischke S."/>
            <person name="Kubo M."/>
            <person name="Kyozuka J."/>
            <person name="Lagercrantz U."/>
            <person name="Lin S.S."/>
            <person name="Lindquist E."/>
            <person name="Lipzen A.M."/>
            <person name="Lu C.W."/>
            <person name="De Luna E."/>
            <person name="Martienssen R.A."/>
            <person name="Minamino N."/>
            <person name="Mizutani M."/>
            <person name="Mizutani M."/>
            <person name="Mochizuki N."/>
            <person name="Monte I."/>
            <person name="Mosher R."/>
            <person name="Nagasaki H."/>
            <person name="Nakagami H."/>
            <person name="Naramoto S."/>
            <person name="Nishitani K."/>
            <person name="Ohtani M."/>
            <person name="Okamoto T."/>
            <person name="Okumura M."/>
            <person name="Phillips J."/>
            <person name="Pollak B."/>
            <person name="Reinders A."/>
            <person name="Rovekamp M."/>
            <person name="Sano R."/>
            <person name="Sawa S."/>
            <person name="Schmid M.W."/>
            <person name="Shirakawa M."/>
            <person name="Solano R."/>
            <person name="Spunde A."/>
            <person name="Suetsugu N."/>
            <person name="Sugano S."/>
            <person name="Sugiyama A."/>
            <person name="Sun R."/>
            <person name="Suzuki Y."/>
            <person name="Takenaka M."/>
            <person name="Takezawa D."/>
            <person name="Tomogane H."/>
            <person name="Tsuzuki M."/>
            <person name="Ueda T."/>
            <person name="Umeda M."/>
            <person name="Ward J.M."/>
            <person name="Watanabe Y."/>
            <person name="Yazaki K."/>
            <person name="Yokoyama R."/>
            <person name="Yoshitake Y."/>
            <person name="Yotsui I."/>
            <person name="Zachgo S."/>
            <person name="Schmutz J."/>
        </authorList>
    </citation>
    <scope>NUCLEOTIDE SEQUENCE [LARGE SCALE GENOMIC DNA]</scope>
    <source>
        <strain evidence="2">Tak-1</strain>
    </source>
</reference>
<dbReference type="AlphaFoldDB" id="A0A2R6VY63"/>